<evidence type="ECO:0000256" key="4">
    <source>
        <dbReference type="ARBA" id="ARBA00022692"/>
    </source>
</evidence>
<comment type="subcellular location">
    <subcellularLocation>
        <location evidence="12">Cell membrane</location>
        <topology evidence="12">Single-pass membrane protein</topology>
    </subcellularLocation>
    <subcellularLocation>
        <location evidence="11">Endomembrane system</location>
        <topology evidence="11">Single-pass membrane protein</topology>
    </subcellularLocation>
</comment>
<dbReference type="Pfam" id="PF00430">
    <property type="entry name" value="ATP-synt_B"/>
    <property type="match status" value="1"/>
</dbReference>
<evidence type="ECO:0000256" key="1">
    <source>
        <dbReference type="ARBA" id="ARBA00005513"/>
    </source>
</evidence>
<comment type="subunit">
    <text evidence="12">F-type ATPases have 2 components, F(1) - the catalytic core - and F(0) - the membrane proton channel. F(1) has five subunits: alpha(3), beta(3), gamma(1), delta(1), epsilon(1). F(0) has three main subunits: a(1), b(2) and c(10-14). The alpha and beta chains form an alternating ring which encloses part of the gamma chain. F(1) is attached to F(0) by a central stalk formed by the gamma and epsilon chains, while a peripheral stalk is formed by the delta and b chains.</text>
</comment>
<proteinExistence type="inferred from homology"/>
<evidence type="ECO:0000256" key="11">
    <source>
        <dbReference type="ARBA" id="ARBA00037847"/>
    </source>
</evidence>
<evidence type="ECO:0000313" key="14">
    <source>
        <dbReference type="EMBL" id="OGC83389.1"/>
    </source>
</evidence>
<dbReference type="Proteomes" id="UP000177564">
    <property type="component" value="Unassembled WGS sequence"/>
</dbReference>
<dbReference type="GO" id="GO:0046961">
    <property type="term" value="F:proton-transporting ATPase activity, rotational mechanism"/>
    <property type="evidence" value="ECO:0007669"/>
    <property type="project" value="TreeGrafter"/>
</dbReference>
<comment type="function">
    <text evidence="10 12">F(1)F(0) ATP synthase produces ATP from ADP in the presence of a proton or sodium gradient. F-type ATPases consist of two structural domains, F(1) containing the extramembraneous catalytic core and F(0) containing the membrane proton channel, linked together by a central stalk and a peripheral stalk. During catalysis, ATP synthesis in the catalytic domain of F(1) is coupled via a rotary mechanism of the central stalk subunits to proton translocation.</text>
</comment>
<keyword evidence="3 12" id="KW-0138">CF(0)</keyword>
<dbReference type="GO" id="GO:0005886">
    <property type="term" value="C:plasma membrane"/>
    <property type="evidence" value="ECO:0007669"/>
    <property type="project" value="UniProtKB-SubCell"/>
</dbReference>
<comment type="caution">
    <text evidence="14">The sequence shown here is derived from an EMBL/GenBank/DDBJ whole genome shotgun (WGS) entry which is preliminary data.</text>
</comment>
<keyword evidence="2 12" id="KW-0813">Transport</keyword>
<evidence type="ECO:0000256" key="2">
    <source>
        <dbReference type="ARBA" id="ARBA00022448"/>
    </source>
</evidence>
<feature type="transmembrane region" description="Helical" evidence="12">
    <location>
        <begin position="12"/>
        <end position="34"/>
    </location>
</feature>
<keyword evidence="7 12" id="KW-0406">Ion transport</keyword>
<evidence type="ECO:0000256" key="13">
    <source>
        <dbReference type="RuleBase" id="RU003848"/>
    </source>
</evidence>
<evidence type="ECO:0000256" key="7">
    <source>
        <dbReference type="ARBA" id="ARBA00023065"/>
    </source>
</evidence>
<keyword evidence="4 12" id="KW-0812">Transmembrane</keyword>
<organism evidence="14 15">
    <name type="scientific">Candidatus Adlerbacteria bacterium RIFCSPHIGHO2_02_FULL_52_17</name>
    <dbReference type="NCBI Taxonomy" id="1797240"/>
    <lineage>
        <taxon>Bacteria</taxon>
        <taxon>Candidatus Adleribacteriota</taxon>
    </lineage>
</organism>
<name>A0A1F4XNW9_9BACT</name>
<protein>
    <recommendedName>
        <fullName evidence="12">ATP synthase subunit b</fullName>
    </recommendedName>
    <alternativeName>
        <fullName evidence="12">ATP synthase F(0) sector subunit b</fullName>
    </alternativeName>
    <alternativeName>
        <fullName evidence="12">ATPase subunit I</fullName>
    </alternativeName>
    <alternativeName>
        <fullName evidence="12">F-type ATPase subunit b</fullName>
        <shortName evidence="12">F-ATPase subunit b</shortName>
    </alternativeName>
</protein>
<dbReference type="PANTHER" id="PTHR33445">
    <property type="entry name" value="ATP SYNTHASE SUBUNIT B', CHLOROPLASTIC"/>
    <property type="match status" value="1"/>
</dbReference>
<comment type="similarity">
    <text evidence="1 12 13">Belongs to the ATPase B chain family.</text>
</comment>
<evidence type="ECO:0000256" key="10">
    <source>
        <dbReference type="ARBA" id="ARBA00025198"/>
    </source>
</evidence>
<dbReference type="GO" id="GO:0045259">
    <property type="term" value="C:proton-transporting ATP synthase complex"/>
    <property type="evidence" value="ECO:0007669"/>
    <property type="project" value="UniProtKB-KW"/>
</dbReference>
<evidence type="ECO:0000256" key="9">
    <source>
        <dbReference type="ARBA" id="ARBA00023310"/>
    </source>
</evidence>
<evidence type="ECO:0000256" key="12">
    <source>
        <dbReference type="HAMAP-Rule" id="MF_01398"/>
    </source>
</evidence>
<dbReference type="InterPro" id="IPR050059">
    <property type="entry name" value="ATP_synthase_B_chain"/>
</dbReference>
<evidence type="ECO:0000256" key="8">
    <source>
        <dbReference type="ARBA" id="ARBA00023136"/>
    </source>
</evidence>
<keyword evidence="5 12" id="KW-0375">Hydrogen ion transport</keyword>
<dbReference type="AlphaFoldDB" id="A0A1F4XNW9"/>
<dbReference type="PANTHER" id="PTHR33445:SF2">
    <property type="entry name" value="ATP SYNTHASE SUBUNIT B', CHLOROPLASTIC"/>
    <property type="match status" value="1"/>
</dbReference>
<sequence>MEQVLSAFGIDWRLLIFNAINFGLVLLALTYFLYKPLMRILDERKGKVAQGVLDAQAAEEKLVEVEHSRQEVLAQAGFEADELLAHTRRAAAEAEREARERGEVAAASALMEAEMQAKELKGKALLEAKEETAKLVVLGVEKVMKERV</sequence>
<dbReference type="EMBL" id="MEWU01000021">
    <property type="protein sequence ID" value="OGC83389.1"/>
    <property type="molecule type" value="Genomic_DNA"/>
</dbReference>
<keyword evidence="9 12" id="KW-0066">ATP synthesis</keyword>
<dbReference type="GO" id="GO:0012505">
    <property type="term" value="C:endomembrane system"/>
    <property type="evidence" value="ECO:0007669"/>
    <property type="project" value="UniProtKB-SubCell"/>
</dbReference>
<evidence type="ECO:0000256" key="3">
    <source>
        <dbReference type="ARBA" id="ARBA00022547"/>
    </source>
</evidence>
<keyword evidence="6 12" id="KW-1133">Transmembrane helix</keyword>
<dbReference type="GO" id="GO:0046933">
    <property type="term" value="F:proton-transporting ATP synthase activity, rotational mechanism"/>
    <property type="evidence" value="ECO:0007669"/>
    <property type="project" value="UniProtKB-UniRule"/>
</dbReference>
<keyword evidence="8 12" id="KW-0472">Membrane</keyword>
<dbReference type="HAMAP" id="MF_01398">
    <property type="entry name" value="ATP_synth_b_bprime"/>
    <property type="match status" value="1"/>
</dbReference>
<gene>
    <name evidence="12" type="primary">atpF</name>
    <name evidence="14" type="ORF">A3D68_01755</name>
</gene>
<evidence type="ECO:0000256" key="6">
    <source>
        <dbReference type="ARBA" id="ARBA00022989"/>
    </source>
</evidence>
<reference evidence="14 15" key="1">
    <citation type="journal article" date="2016" name="Nat. Commun.">
        <title>Thousands of microbial genomes shed light on interconnected biogeochemical processes in an aquifer system.</title>
        <authorList>
            <person name="Anantharaman K."/>
            <person name="Brown C.T."/>
            <person name="Hug L.A."/>
            <person name="Sharon I."/>
            <person name="Castelle C.J."/>
            <person name="Probst A.J."/>
            <person name="Thomas B.C."/>
            <person name="Singh A."/>
            <person name="Wilkins M.J."/>
            <person name="Karaoz U."/>
            <person name="Brodie E.L."/>
            <person name="Williams K.H."/>
            <person name="Hubbard S.S."/>
            <person name="Banfield J.F."/>
        </authorList>
    </citation>
    <scope>NUCLEOTIDE SEQUENCE [LARGE SCALE GENOMIC DNA]</scope>
</reference>
<evidence type="ECO:0000256" key="5">
    <source>
        <dbReference type="ARBA" id="ARBA00022781"/>
    </source>
</evidence>
<evidence type="ECO:0000313" key="15">
    <source>
        <dbReference type="Proteomes" id="UP000177564"/>
    </source>
</evidence>
<accession>A0A1F4XNW9</accession>
<dbReference type="InterPro" id="IPR002146">
    <property type="entry name" value="ATP_synth_b/b'su_bac/chlpt"/>
</dbReference>
<comment type="function">
    <text evidence="12">Component of the F(0) channel, it forms part of the peripheral stalk, linking F(1) to F(0).</text>
</comment>
<keyword evidence="12" id="KW-1003">Cell membrane</keyword>
<dbReference type="STRING" id="1797240.A3D68_01755"/>
<dbReference type="CDD" id="cd06503">
    <property type="entry name" value="ATP-synt_Fo_b"/>
    <property type="match status" value="1"/>
</dbReference>